<dbReference type="AlphaFoldDB" id="Q23CQ4"/>
<dbReference type="OrthoDB" id="5976022at2759"/>
<reference evidence="5" key="1">
    <citation type="journal article" date="2006" name="PLoS Biol.">
        <title>Macronuclear genome sequence of the ciliate Tetrahymena thermophila, a model eukaryote.</title>
        <authorList>
            <person name="Eisen J.A."/>
            <person name="Coyne R.S."/>
            <person name="Wu M."/>
            <person name="Wu D."/>
            <person name="Thiagarajan M."/>
            <person name="Wortman J.R."/>
            <person name="Badger J.H."/>
            <person name="Ren Q."/>
            <person name="Amedeo P."/>
            <person name="Jones K.M."/>
            <person name="Tallon L.J."/>
            <person name="Delcher A.L."/>
            <person name="Salzberg S.L."/>
            <person name="Silva J.C."/>
            <person name="Haas B.J."/>
            <person name="Majoros W.H."/>
            <person name="Farzad M."/>
            <person name="Carlton J.M."/>
            <person name="Smith R.K. Jr."/>
            <person name="Garg J."/>
            <person name="Pearlman R.E."/>
            <person name="Karrer K.M."/>
            <person name="Sun L."/>
            <person name="Manning G."/>
            <person name="Elde N.C."/>
            <person name="Turkewitz A.P."/>
            <person name="Asai D.J."/>
            <person name="Wilkes D.E."/>
            <person name="Wang Y."/>
            <person name="Cai H."/>
            <person name="Collins K."/>
            <person name="Stewart B.A."/>
            <person name="Lee S.R."/>
            <person name="Wilamowska K."/>
            <person name="Weinberg Z."/>
            <person name="Ruzzo W.L."/>
            <person name="Wloga D."/>
            <person name="Gaertig J."/>
            <person name="Frankel J."/>
            <person name="Tsao C.-C."/>
            <person name="Gorovsky M.A."/>
            <person name="Keeling P.J."/>
            <person name="Waller R.F."/>
            <person name="Patron N.J."/>
            <person name="Cherry J.M."/>
            <person name="Stover N.A."/>
            <person name="Krieger C.J."/>
            <person name="del Toro C."/>
            <person name="Ryder H.F."/>
            <person name="Williamson S.C."/>
            <person name="Barbeau R.A."/>
            <person name="Hamilton E.P."/>
            <person name="Orias E."/>
        </authorList>
    </citation>
    <scope>NUCLEOTIDE SEQUENCE [LARGE SCALE GENOMIC DNA]</scope>
    <source>
        <strain evidence="5">SB210</strain>
    </source>
</reference>
<dbReference type="InterPro" id="IPR050305">
    <property type="entry name" value="Small_GTPase_Rab"/>
</dbReference>
<dbReference type="Gene3D" id="3.40.50.300">
    <property type="entry name" value="P-loop containing nucleotide triphosphate hydrolases"/>
    <property type="match status" value="1"/>
</dbReference>
<sequence length="112" mass="13345">MKNYFKLILKGGCLVLVYDITDRNSFEEMIKYYFESMKIKDRKFTYLLLGNKLDQPFNGQVSFSEGKSFSDSYGILFFEVSSLYKLNIDEAYNQLIEETIQRIFETFSYQKK</sequence>
<dbReference type="Pfam" id="PF00071">
    <property type="entry name" value="Ras"/>
    <property type="match status" value="1"/>
</dbReference>
<gene>
    <name evidence="4" type="ORF">TTHERM_01328990</name>
</gene>
<keyword evidence="2" id="KW-0547">Nucleotide-binding</keyword>
<evidence type="ECO:0000313" key="5">
    <source>
        <dbReference type="Proteomes" id="UP000009168"/>
    </source>
</evidence>
<evidence type="ECO:0000256" key="3">
    <source>
        <dbReference type="ARBA" id="ARBA00023134"/>
    </source>
</evidence>
<dbReference type="GO" id="GO:0005525">
    <property type="term" value="F:GTP binding"/>
    <property type="evidence" value="ECO:0007669"/>
    <property type="project" value="UniProtKB-KW"/>
</dbReference>
<dbReference type="HOGENOM" id="CLU_2008540_0_0_1"/>
<dbReference type="SUPFAM" id="SSF52540">
    <property type="entry name" value="P-loop containing nucleoside triphosphate hydrolases"/>
    <property type="match status" value="1"/>
</dbReference>
<proteinExistence type="inferred from homology"/>
<dbReference type="Proteomes" id="UP000009168">
    <property type="component" value="Unassembled WGS sequence"/>
</dbReference>
<name>Q23CQ4_TETTS</name>
<dbReference type="STRING" id="312017.Q23CQ4"/>
<dbReference type="KEGG" id="tet:TTHERM_01328990"/>
<dbReference type="GO" id="GO:0003924">
    <property type="term" value="F:GTPase activity"/>
    <property type="evidence" value="ECO:0007669"/>
    <property type="project" value="InterPro"/>
</dbReference>
<dbReference type="SMART" id="SM00175">
    <property type="entry name" value="RAB"/>
    <property type="match status" value="1"/>
</dbReference>
<protein>
    <submittedName>
        <fullName evidence="4">Ras family protein</fullName>
    </submittedName>
</protein>
<dbReference type="InterPro" id="IPR027417">
    <property type="entry name" value="P-loop_NTPase"/>
</dbReference>
<dbReference type="PROSITE" id="PS51421">
    <property type="entry name" value="RAS"/>
    <property type="match status" value="1"/>
</dbReference>
<comment type="similarity">
    <text evidence="1">Belongs to the small GTPase superfamily. Rab family.</text>
</comment>
<dbReference type="RefSeq" id="XP_001014566.1">
    <property type="nucleotide sequence ID" value="XM_001014566.1"/>
</dbReference>
<dbReference type="PROSITE" id="PS51419">
    <property type="entry name" value="RAB"/>
    <property type="match status" value="1"/>
</dbReference>
<dbReference type="PANTHER" id="PTHR47980">
    <property type="entry name" value="LD44762P"/>
    <property type="match status" value="1"/>
</dbReference>
<accession>Q23CQ4</accession>
<evidence type="ECO:0000256" key="2">
    <source>
        <dbReference type="ARBA" id="ARBA00022741"/>
    </source>
</evidence>
<dbReference type="EMBL" id="GG662713">
    <property type="protein sequence ID" value="EAR94321.1"/>
    <property type="molecule type" value="Genomic_DNA"/>
</dbReference>
<evidence type="ECO:0000313" key="4">
    <source>
        <dbReference type="EMBL" id="EAR94321.1"/>
    </source>
</evidence>
<dbReference type="eggNOG" id="KOG0395">
    <property type="taxonomic scope" value="Eukaryota"/>
</dbReference>
<dbReference type="InterPro" id="IPR001806">
    <property type="entry name" value="Small_GTPase"/>
</dbReference>
<keyword evidence="3" id="KW-0342">GTP-binding</keyword>
<dbReference type="InParanoid" id="Q23CQ4"/>
<dbReference type="OMA" id="WREEKHI"/>
<organism evidence="4 5">
    <name type="scientific">Tetrahymena thermophila (strain SB210)</name>
    <dbReference type="NCBI Taxonomy" id="312017"/>
    <lineage>
        <taxon>Eukaryota</taxon>
        <taxon>Sar</taxon>
        <taxon>Alveolata</taxon>
        <taxon>Ciliophora</taxon>
        <taxon>Intramacronucleata</taxon>
        <taxon>Oligohymenophorea</taxon>
        <taxon>Hymenostomatida</taxon>
        <taxon>Tetrahymenina</taxon>
        <taxon>Tetrahymenidae</taxon>
        <taxon>Tetrahymena</taxon>
    </lineage>
</organism>
<evidence type="ECO:0000256" key="1">
    <source>
        <dbReference type="ARBA" id="ARBA00006270"/>
    </source>
</evidence>
<keyword evidence="5" id="KW-1185">Reference proteome</keyword>
<dbReference type="SMART" id="SM00173">
    <property type="entry name" value="RAS"/>
    <property type="match status" value="1"/>
</dbReference>
<dbReference type="GeneID" id="7832051"/>